<organism evidence="11 12">
    <name type="scientific">Sugiyamaella lignohabitans</name>
    <dbReference type="NCBI Taxonomy" id="796027"/>
    <lineage>
        <taxon>Eukaryota</taxon>
        <taxon>Fungi</taxon>
        <taxon>Dikarya</taxon>
        <taxon>Ascomycota</taxon>
        <taxon>Saccharomycotina</taxon>
        <taxon>Dipodascomycetes</taxon>
        <taxon>Dipodascales</taxon>
        <taxon>Trichomonascaceae</taxon>
        <taxon>Sugiyamaella</taxon>
    </lineage>
</organism>
<keyword evidence="4 8" id="KW-0378">Hydrolase</keyword>
<feature type="compositionally biased region" description="Polar residues" evidence="10">
    <location>
        <begin position="1"/>
        <end position="22"/>
    </location>
</feature>
<dbReference type="EC" id="3.4.22.40" evidence="8"/>
<evidence type="ECO:0000256" key="3">
    <source>
        <dbReference type="ARBA" id="ARBA00022670"/>
    </source>
</evidence>
<dbReference type="PANTHER" id="PTHR10363">
    <property type="entry name" value="BLEOMYCIN HYDROLASE"/>
    <property type="match status" value="1"/>
</dbReference>
<dbReference type="GO" id="GO:0070005">
    <property type="term" value="F:cysteine-type aminopeptidase activity"/>
    <property type="evidence" value="ECO:0007669"/>
    <property type="project" value="InterPro"/>
</dbReference>
<comment type="function">
    <text evidence="6">The normal physiological role of the enzyme is unknown, but it is not essential for the viability of yeast cells. Has aminopeptidase activity, shortening substrate peptides sequentially by 1 amino acid. Has bleomycin hydrolase activity, which can protect the cell from the toxic effects of bleomycin. Has homocysteine-thiolactonase activity, protecting the cell against homocysteine toxicity. Acts as a repressor in the GAL4 regulatory system, but this does not require either the peptidase or nucleic acid-binding activities.</text>
</comment>
<evidence type="ECO:0000256" key="5">
    <source>
        <dbReference type="ARBA" id="ARBA00022807"/>
    </source>
</evidence>
<evidence type="ECO:0000256" key="6">
    <source>
        <dbReference type="ARBA" id="ARBA00025347"/>
    </source>
</evidence>
<feature type="region of interest" description="Disordered" evidence="10">
    <location>
        <begin position="1"/>
        <end position="29"/>
    </location>
</feature>
<evidence type="ECO:0000256" key="7">
    <source>
        <dbReference type="ARBA" id="ARBA00026080"/>
    </source>
</evidence>
<dbReference type="GO" id="GO:0006508">
    <property type="term" value="P:proteolysis"/>
    <property type="evidence" value="ECO:0007669"/>
    <property type="project" value="UniProtKB-KW"/>
</dbReference>
<dbReference type="GO" id="GO:0004197">
    <property type="term" value="F:cysteine-type endopeptidase activity"/>
    <property type="evidence" value="ECO:0007669"/>
    <property type="project" value="UniProtKB-EC"/>
</dbReference>
<dbReference type="GO" id="GO:0009636">
    <property type="term" value="P:response to toxic substance"/>
    <property type="evidence" value="ECO:0007669"/>
    <property type="project" value="TreeGrafter"/>
</dbReference>
<evidence type="ECO:0000313" key="12">
    <source>
        <dbReference type="Proteomes" id="UP000189580"/>
    </source>
</evidence>
<evidence type="ECO:0000256" key="1">
    <source>
        <dbReference type="ARBA" id="ARBA00000423"/>
    </source>
</evidence>
<dbReference type="GeneID" id="30035460"/>
<evidence type="ECO:0000256" key="10">
    <source>
        <dbReference type="SAM" id="MobiDB-lite"/>
    </source>
</evidence>
<keyword evidence="3 8" id="KW-0645">Protease</keyword>
<dbReference type="OrthoDB" id="2666448at2759"/>
<comment type="function">
    <text evidence="8">Has aminopeptidase activity, shortening substrate peptides sequentially by 1 amino acid. Has bleomycin hydrolase activity, which can protect the cell from the toxic effects of bleomycin. Has homocysteine-thiolactonase activity, protecting the cell against homocysteine toxicity.</text>
</comment>
<evidence type="ECO:0000256" key="8">
    <source>
        <dbReference type="PIRNR" id="PIRNR005700"/>
    </source>
</evidence>
<feature type="active site" evidence="9">
    <location>
        <position position="442"/>
    </location>
</feature>
<dbReference type="SUPFAM" id="SSF54001">
    <property type="entry name" value="Cysteine proteinases"/>
    <property type="match status" value="1"/>
</dbReference>
<evidence type="ECO:0000256" key="9">
    <source>
        <dbReference type="PIRSR" id="PIRSR005700-1"/>
    </source>
</evidence>
<keyword evidence="5 8" id="KW-0788">Thiol protease</keyword>
<dbReference type="EMBL" id="CP014503">
    <property type="protein sequence ID" value="ANB15794.1"/>
    <property type="molecule type" value="Genomic_DNA"/>
</dbReference>
<gene>
    <name evidence="11" type="primary">LAP3</name>
    <name evidence="11" type="ORF">AWJ20_3438</name>
</gene>
<dbReference type="PROSITE" id="PS00139">
    <property type="entry name" value="THIOL_PROTEASE_CYS"/>
    <property type="match status" value="1"/>
</dbReference>
<accession>A0A167FWM4</accession>
<keyword evidence="12" id="KW-1185">Reference proteome</keyword>
<comment type="subcellular location">
    <subcellularLocation>
        <location evidence="8">Mitochondrion</location>
    </subcellularLocation>
    <subcellularLocation>
        <location evidence="8">Cytoplasm</location>
    </subcellularLocation>
</comment>
<dbReference type="Proteomes" id="UP000189580">
    <property type="component" value="Chromosome b"/>
</dbReference>
<evidence type="ECO:0000313" key="11">
    <source>
        <dbReference type="EMBL" id="ANB15794.1"/>
    </source>
</evidence>
<dbReference type="GO" id="GO:0043418">
    <property type="term" value="P:homocysteine catabolic process"/>
    <property type="evidence" value="ECO:0007669"/>
    <property type="project" value="TreeGrafter"/>
</dbReference>
<dbReference type="InterPro" id="IPR038765">
    <property type="entry name" value="Papain-like_cys_pep_sf"/>
</dbReference>
<comment type="catalytic activity">
    <reaction evidence="1 8">
        <text>Inactivates bleomycin B2 (a cytotoxic glycometallopeptide) by hydrolysis of a carboxyamide bond of beta-aminoalanine, but also shows general aminopeptidase activity. The specificity varies somewhat with source, but amino acid arylamides of Met, Leu and Ala are preferred.</text>
        <dbReference type="EC" id="3.4.22.40"/>
    </reaction>
</comment>
<keyword evidence="8" id="KW-0496">Mitochondrion</keyword>
<reference evidence="11 12" key="1">
    <citation type="submission" date="2016-02" db="EMBL/GenBank/DDBJ databases">
        <title>Complete genome sequence and transcriptome regulation of the pentose utilising yeast Sugiyamaella lignohabitans.</title>
        <authorList>
            <person name="Bellasio M."/>
            <person name="Peymann A."/>
            <person name="Valli M."/>
            <person name="Sipitzky M."/>
            <person name="Graf A."/>
            <person name="Sauer M."/>
            <person name="Marx H."/>
            <person name="Mattanovich D."/>
        </authorList>
    </citation>
    <scope>NUCLEOTIDE SEQUENCE [LARGE SCALE GENOMIC DNA]</scope>
    <source>
        <strain evidence="11 12">CBS 10342</strain>
    </source>
</reference>
<evidence type="ECO:0000256" key="4">
    <source>
        <dbReference type="ARBA" id="ARBA00022801"/>
    </source>
</evidence>
<dbReference type="AlphaFoldDB" id="A0A167FWM4"/>
<dbReference type="RefSeq" id="XP_018738271.1">
    <property type="nucleotide sequence ID" value="XM_018880453.1"/>
</dbReference>
<dbReference type="PIRSF" id="PIRSF005700">
    <property type="entry name" value="PepC"/>
    <property type="match status" value="1"/>
</dbReference>
<keyword evidence="2 8" id="KW-0963">Cytoplasm</keyword>
<dbReference type="CDD" id="cd00585">
    <property type="entry name" value="Peptidase_C1B"/>
    <property type="match status" value="1"/>
</dbReference>
<dbReference type="PANTHER" id="PTHR10363:SF2">
    <property type="entry name" value="BLEOMYCIN HYDROLASE"/>
    <property type="match status" value="1"/>
</dbReference>
<dbReference type="KEGG" id="slb:AWJ20_3438"/>
<comment type="similarity">
    <text evidence="8">Belongs to the peptidase C1 family.</text>
</comment>
<proteinExistence type="inferred from homology"/>
<comment type="subunit">
    <text evidence="7">Homohexamer. Binds to nucleic acids. Binds single-stranded DNA and RNA with higher affinity than double-stranded DNA.</text>
</comment>
<dbReference type="FunFam" id="3.90.70.10:FF:000021">
    <property type="entry name" value="Bleomycin hydrolase"/>
    <property type="match status" value="1"/>
</dbReference>
<feature type="active site" evidence="9">
    <location>
        <position position="126"/>
    </location>
</feature>
<name>A0A167FWM4_9ASCO</name>
<protein>
    <recommendedName>
        <fullName evidence="8">Cysteine proteinase 1, mitochondrial</fullName>
        <ecNumber evidence="8">3.4.22.40</ecNumber>
    </recommendedName>
</protein>
<dbReference type="Pfam" id="PF03051">
    <property type="entry name" value="Peptidase_C1_2"/>
    <property type="match status" value="1"/>
</dbReference>
<sequence length="501" mass="56610">MGSTASKEVASTSRNTTAPSVSNEKRPVSVSVNDISDRLANYLTLDDMSISAVNQNPIEFKTLEDWSQKLLEDPKNRLALSAISNGDVSSIVRQRDASVIDKVHVFSDKVELEGSPITNQRSSGRCWLFASTNVFRVQVQKKYNLDDFQLSQAYLFFYDKLEKSNYFLQNIIETVDEPLDSRLVQTLLGDPVSDGGQWDMVVNLVEKYGLVPQTLYPDAFNASNSSKLNYIVVEKLREFALVLRKVSQDKSTSKATLLALKEKFVRTIHGILVIALGKPPSPNDVLNWEFVDKAGKFKAISTSPLDFYKTIVGFKATDYFSLIHDPRNSYKEPFTVERLGNIVDGKKIEYVNAEIDILKKAAIKSIQNNEPVFFGSDVGKFSERTEGIMDTNAWDYSLAFNTDLGLTKKERLETKSSAMTHAMVLTAVNIVDGKPTRWRVENSWGEDVGKKGYFIMSDDWFNEYVYQVVTTAKYVDKQYVDIWKSKKYNVLPRWDPLGALA</sequence>
<feature type="active site" evidence="9">
    <location>
        <position position="421"/>
    </location>
</feature>
<dbReference type="InterPro" id="IPR004134">
    <property type="entry name" value="Peptidase_C1B"/>
</dbReference>
<dbReference type="Gene3D" id="3.90.70.10">
    <property type="entry name" value="Cysteine proteinases"/>
    <property type="match status" value="1"/>
</dbReference>
<dbReference type="GO" id="GO:0005739">
    <property type="term" value="C:mitochondrion"/>
    <property type="evidence" value="ECO:0007669"/>
    <property type="project" value="UniProtKB-SubCell"/>
</dbReference>
<dbReference type="InterPro" id="IPR000169">
    <property type="entry name" value="Pept_cys_AS"/>
</dbReference>
<evidence type="ECO:0000256" key="2">
    <source>
        <dbReference type="ARBA" id="ARBA00022490"/>
    </source>
</evidence>